<feature type="transmembrane region" description="Helical" evidence="5">
    <location>
        <begin position="104"/>
        <end position="127"/>
    </location>
</feature>
<comment type="caution">
    <text evidence="8">The sequence shown here is derived from an EMBL/GenBank/DDBJ whole genome shotgun (WGS) entry which is preliminary data.</text>
</comment>
<dbReference type="SMART" id="SM00252">
    <property type="entry name" value="SH2"/>
    <property type="match status" value="1"/>
</dbReference>
<dbReference type="InterPro" id="IPR036860">
    <property type="entry name" value="SH2_dom_sf"/>
</dbReference>
<dbReference type="GO" id="GO:0005737">
    <property type="term" value="C:cytoplasm"/>
    <property type="evidence" value="ECO:0007669"/>
    <property type="project" value="TreeGrafter"/>
</dbReference>
<keyword evidence="1 4" id="KW-0728">SH3 domain</keyword>
<evidence type="ECO:0000256" key="3">
    <source>
        <dbReference type="PROSITE-ProRule" id="PRU00191"/>
    </source>
</evidence>
<keyword evidence="2 3" id="KW-0727">SH2 domain</keyword>
<dbReference type="InterPro" id="IPR000980">
    <property type="entry name" value="SH2"/>
</dbReference>
<reference evidence="8" key="1">
    <citation type="submission" date="2023-03" db="EMBL/GenBank/DDBJ databases">
        <authorList>
            <person name="Steffen K."/>
            <person name="Cardenas P."/>
        </authorList>
    </citation>
    <scope>NUCLEOTIDE SEQUENCE</scope>
</reference>
<feature type="non-terminal residue" evidence="8">
    <location>
        <position position="171"/>
    </location>
</feature>
<keyword evidence="5" id="KW-0812">Transmembrane</keyword>
<feature type="domain" description="SH2" evidence="6">
    <location>
        <begin position="71"/>
        <end position="109"/>
    </location>
</feature>
<evidence type="ECO:0000313" key="8">
    <source>
        <dbReference type="EMBL" id="CAI8035155.1"/>
    </source>
</evidence>
<dbReference type="InterPro" id="IPR001452">
    <property type="entry name" value="SH3_domain"/>
</dbReference>
<dbReference type="PRINTS" id="PR00401">
    <property type="entry name" value="SH2DOMAIN"/>
</dbReference>
<keyword evidence="8" id="KW-0808">Transferase</keyword>
<keyword evidence="5" id="KW-0472">Membrane</keyword>
<feature type="transmembrane region" description="Helical" evidence="5">
    <location>
        <begin position="147"/>
        <end position="169"/>
    </location>
</feature>
<dbReference type="PANTHER" id="PTHR19969:SF5">
    <property type="entry name" value="CRK-LIKE PROTEIN"/>
    <property type="match status" value="1"/>
</dbReference>
<dbReference type="GO" id="GO:0016477">
    <property type="term" value="P:cell migration"/>
    <property type="evidence" value="ECO:0007669"/>
    <property type="project" value="TreeGrafter"/>
</dbReference>
<dbReference type="PROSITE" id="PS50002">
    <property type="entry name" value="SH3"/>
    <property type="match status" value="1"/>
</dbReference>
<sequence>MSASGTLCIAAHSHTSHKQNELQFEKGDVVTLIDEPSGDYCQATAADGSVGLVPMSSILERPGVVLQPMPWFHGPITRFEAEKILDRNQDGQFLMRTSQSTEGIYALAVSYVSLPFLSLPLSLSPSLSLSLSLPFTLSSLTLPLPPLSSLLLLSLLSLLSLSLLPPFFFNP</sequence>
<dbReference type="Proteomes" id="UP001174909">
    <property type="component" value="Unassembled WGS sequence"/>
</dbReference>
<evidence type="ECO:0000259" key="7">
    <source>
        <dbReference type="PROSITE" id="PS50002"/>
    </source>
</evidence>
<dbReference type="Gene3D" id="2.30.30.40">
    <property type="entry name" value="SH3 Domains"/>
    <property type="match status" value="1"/>
</dbReference>
<dbReference type="AlphaFoldDB" id="A0AA35X229"/>
<organism evidence="8 9">
    <name type="scientific">Geodia barretti</name>
    <name type="common">Barrett's horny sponge</name>
    <dbReference type="NCBI Taxonomy" id="519541"/>
    <lineage>
        <taxon>Eukaryota</taxon>
        <taxon>Metazoa</taxon>
        <taxon>Porifera</taxon>
        <taxon>Demospongiae</taxon>
        <taxon>Heteroscleromorpha</taxon>
        <taxon>Tetractinellida</taxon>
        <taxon>Astrophorina</taxon>
        <taxon>Geodiidae</taxon>
        <taxon>Geodia</taxon>
    </lineage>
</organism>
<dbReference type="GO" id="GO:0016301">
    <property type="term" value="F:kinase activity"/>
    <property type="evidence" value="ECO:0007669"/>
    <property type="project" value="UniProtKB-KW"/>
</dbReference>
<protein>
    <submittedName>
        <fullName evidence="8">Tyrosine-protein kinase CSK</fullName>
    </submittedName>
</protein>
<dbReference type="PROSITE" id="PS50001">
    <property type="entry name" value="SH2"/>
    <property type="match status" value="1"/>
</dbReference>
<keyword evidence="9" id="KW-1185">Reference proteome</keyword>
<dbReference type="GO" id="GO:0030971">
    <property type="term" value="F:receptor tyrosine kinase binding"/>
    <property type="evidence" value="ECO:0007669"/>
    <property type="project" value="TreeGrafter"/>
</dbReference>
<gene>
    <name evidence="8" type="ORF">GBAR_LOCUS19749</name>
</gene>
<dbReference type="GO" id="GO:0007167">
    <property type="term" value="P:enzyme-linked receptor protein signaling pathway"/>
    <property type="evidence" value="ECO:0007669"/>
    <property type="project" value="TreeGrafter"/>
</dbReference>
<proteinExistence type="predicted"/>
<dbReference type="Pfam" id="PF07653">
    <property type="entry name" value="SH3_2"/>
    <property type="match status" value="1"/>
</dbReference>
<dbReference type="Gene3D" id="3.30.505.10">
    <property type="entry name" value="SH2 domain"/>
    <property type="match status" value="1"/>
</dbReference>
<dbReference type="CDD" id="cd00174">
    <property type="entry name" value="SH3"/>
    <property type="match status" value="1"/>
</dbReference>
<dbReference type="InterPro" id="IPR051184">
    <property type="entry name" value="Tyrosine-phos_adapter"/>
</dbReference>
<evidence type="ECO:0000256" key="5">
    <source>
        <dbReference type="SAM" id="Phobius"/>
    </source>
</evidence>
<dbReference type="PANTHER" id="PTHR19969">
    <property type="entry name" value="SH2-SH3 ADAPTOR PROTEIN-RELATED"/>
    <property type="match status" value="1"/>
</dbReference>
<keyword evidence="5" id="KW-1133">Transmembrane helix</keyword>
<dbReference type="SUPFAM" id="SSF55550">
    <property type="entry name" value="SH2 domain"/>
    <property type="match status" value="1"/>
</dbReference>
<evidence type="ECO:0000256" key="1">
    <source>
        <dbReference type="ARBA" id="ARBA00022443"/>
    </source>
</evidence>
<evidence type="ECO:0000259" key="6">
    <source>
        <dbReference type="PROSITE" id="PS50001"/>
    </source>
</evidence>
<dbReference type="SMART" id="SM00326">
    <property type="entry name" value="SH3"/>
    <property type="match status" value="1"/>
</dbReference>
<keyword evidence="8" id="KW-0418">Kinase</keyword>
<dbReference type="EMBL" id="CASHTH010002774">
    <property type="protein sequence ID" value="CAI8035155.1"/>
    <property type="molecule type" value="Genomic_DNA"/>
</dbReference>
<name>A0AA35X229_GEOBA</name>
<dbReference type="Pfam" id="PF00017">
    <property type="entry name" value="SH2"/>
    <property type="match status" value="1"/>
</dbReference>
<dbReference type="SUPFAM" id="SSF50044">
    <property type="entry name" value="SH3-domain"/>
    <property type="match status" value="1"/>
</dbReference>
<evidence type="ECO:0000313" key="9">
    <source>
        <dbReference type="Proteomes" id="UP001174909"/>
    </source>
</evidence>
<accession>A0AA35X229</accession>
<evidence type="ECO:0000256" key="4">
    <source>
        <dbReference type="PROSITE-ProRule" id="PRU00192"/>
    </source>
</evidence>
<evidence type="ECO:0000256" key="2">
    <source>
        <dbReference type="ARBA" id="ARBA00022999"/>
    </source>
</evidence>
<dbReference type="GO" id="GO:0035591">
    <property type="term" value="F:signaling adaptor activity"/>
    <property type="evidence" value="ECO:0007669"/>
    <property type="project" value="TreeGrafter"/>
</dbReference>
<dbReference type="InterPro" id="IPR036028">
    <property type="entry name" value="SH3-like_dom_sf"/>
</dbReference>
<feature type="domain" description="SH3" evidence="7">
    <location>
        <begin position="3"/>
        <end position="63"/>
    </location>
</feature>